<sequence>MFTAARVSAARTAAGKRSFATAVTEAANGVKVAAVEKASSAPTASLTVLVKAGSRFESKEGVANALKNFAFKSTAKRTALGTVRESDLYGGVLSSSLGREHLALSAEFLKGDEAYFLDVLASFITSAKFTRHEFSEYVAPVIESDTAAAAASPAIQAIELAHNIAFRQGLGASLYPPSHPNFGLSDIQDYAHSVFTQGNIAVIGTGIEQAKLAELVSKAFAQASSAAGPTSPASKYFGGENRVAGNGPQTAFIGFGTTGAPSAEAAALAAYLSPAPSVKWSQGVSPIAAALPQGSSVQSVYLPYSDASLVGVLVQGHSAAAVKEAGKVVVDAVKKAAAGASAEEVATAVAKAKFAAASAADARAGIVDAIGAKIFSGSDASIASALAAFDAVDASAFSKAASSLIASKPTYVAVGDLGALPYADELGL</sequence>
<protein>
    <recommendedName>
        <fullName evidence="10">Cytochrome b-c1 complex subunit 2, mitochondrial</fullName>
    </recommendedName>
</protein>
<keyword evidence="6" id="KW-0249">Electron transport</keyword>
<keyword evidence="5" id="KW-0809">Transit peptide</keyword>
<evidence type="ECO:0000256" key="8">
    <source>
        <dbReference type="ARBA" id="ARBA00023136"/>
    </source>
</evidence>
<comment type="subcellular location">
    <subcellularLocation>
        <location evidence="1">Mitochondrion inner membrane</location>
        <topology evidence="1">Peripheral membrane protein</topology>
        <orientation evidence="1">Matrix side</orientation>
    </subcellularLocation>
</comment>
<feature type="domain" description="Peptidase M16 N-terminal" evidence="11">
    <location>
        <begin position="34"/>
        <end position="177"/>
    </location>
</feature>
<dbReference type="Proteomes" id="UP000298030">
    <property type="component" value="Unassembled WGS sequence"/>
</dbReference>
<evidence type="ECO:0000256" key="1">
    <source>
        <dbReference type="ARBA" id="ARBA00004443"/>
    </source>
</evidence>
<evidence type="ECO:0000256" key="4">
    <source>
        <dbReference type="ARBA" id="ARBA00022792"/>
    </source>
</evidence>
<organism evidence="12 13">
    <name type="scientific">Coprinellus micaceus</name>
    <name type="common">Glistening ink-cap mushroom</name>
    <name type="synonym">Coprinus micaceus</name>
    <dbReference type="NCBI Taxonomy" id="71717"/>
    <lineage>
        <taxon>Eukaryota</taxon>
        <taxon>Fungi</taxon>
        <taxon>Dikarya</taxon>
        <taxon>Basidiomycota</taxon>
        <taxon>Agaricomycotina</taxon>
        <taxon>Agaricomycetes</taxon>
        <taxon>Agaricomycetidae</taxon>
        <taxon>Agaricales</taxon>
        <taxon>Agaricineae</taxon>
        <taxon>Psathyrellaceae</taxon>
        <taxon>Coprinellus</taxon>
    </lineage>
</organism>
<evidence type="ECO:0000256" key="6">
    <source>
        <dbReference type="ARBA" id="ARBA00022982"/>
    </source>
</evidence>
<comment type="similarity">
    <text evidence="9">Belongs to the peptidase M16 family. UQCRC2/QCR2 subfamily.</text>
</comment>
<dbReference type="GO" id="GO:0005743">
    <property type="term" value="C:mitochondrial inner membrane"/>
    <property type="evidence" value="ECO:0007669"/>
    <property type="project" value="UniProtKB-SubCell"/>
</dbReference>
<keyword evidence="7" id="KW-0496">Mitochondrion</keyword>
<dbReference type="InterPro" id="IPR050361">
    <property type="entry name" value="MPP/UQCRC_Complex"/>
</dbReference>
<keyword evidence="13" id="KW-1185">Reference proteome</keyword>
<dbReference type="FunFam" id="3.30.830.10:FF:000021">
    <property type="entry name" value="Cytochrome b-c1 complex subunit 2"/>
    <property type="match status" value="1"/>
</dbReference>
<dbReference type="Gene3D" id="3.30.830.10">
    <property type="entry name" value="Metalloenzyme, LuxS/M16 peptidase-like"/>
    <property type="match status" value="2"/>
</dbReference>
<reference evidence="12 13" key="1">
    <citation type="journal article" date="2019" name="Nat. Ecol. Evol.">
        <title>Megaphylogeny resolves global patterns of mushroom evolution.</title>
        <authorList>
            <person name="Varga T."/>
            <person name="Krizsan K."/>
            <person name="Foldi C."/>
            <person name="Dima B."/>
            <person name="Sanchez-Garcia M."/>
            <person name="Sanchez-Ramirez S."/>
            <person name="Szollosi G.J."/>
            <person name="Szarkandi J.G."/>
            <person name="Papp V."/>
            <person name="Albert L."/>
            <person name="Andreopoulos W."/>
            <person name="Angelini C."/>
            <person name="Antonin V."/>
            <person name="Barry K.W."/>
            <person name="Bougher N.L."/>
            <person name="Buchanan P."/>
            <person name="Buyck B."/>
            <person name="Bense V."/>
            <person name="Catcheside P."/>
            <person name="Chovatia M."/>
            <person name="Cooper J."/>
            <person name="Damon W."/>
            <person name="Desjardin D."/>
            <person name="Finy P."/>
            <person name="Geml J."/>
            <person name="Haridas S."/>
            <person name="Hughes K."/>
            <person name="Justo A."/>
            <person name="Karasinski D."/>
            <person name="Kautmanova I."/>
            <person name="Kiss B."/>
            <person name="Kocsube S."/>
            <person name="Kotiranta H."/>
            <person name="LaButti K.M."/>
            <person name="Lechner B.E."/>
            <person name="Liimatainen K."/>
            <person name="Lipzen A."/>
            <person name="Lukacs Z."/>
            <person name="Mihaltcheva S."/>
            <person name="Morgado L.N."/>
            <person name="Niskanen T."/>
            <person name="Noordeloos M.E."/>
            <person name="Ohm R.A."/>
            <person name="Ortiz-Santana B."/>
            <person name="Ovrebo C."/>
            <person name="Racz N."/>
            <person name="Riley R."/>
            <person name="Savchenko A."/>
            <person name="Shiryaev A."/>
            <person name="Soop K."/>
            <person name="Spirin V."/>
            <person name="Szebenyi C."/>
            <person name="Tomsovsky M."/>
            <person name="Tulloss R.E."/>
            <person name="Uehling J."/>
            <person name="Grigoriev I.V."/>
            <person name="Vagvolgyi C."/>
            <person name="Papp T."/>
            <person name="Martin F.M."/>
            <person name="Miettinen O."/>
            <person name="Hibbett D.S."/>
            <person name="Nagy L.G."/>
        </authorList>
    </citation>
    <scope>NUCLEOTIDE SEQUENCE [LARGE SCALE GENOMIC DNA]</scope>
    <source>
        <strain evidence="12 13">FP101781</strain>
    </source>
</reference>
<name>A0A4Y7TK47_COPMI</name>
<dbReference type="SUPFAM" id="SSF63411">
    <property type="entry name" value="LuxS/MPP-like metallohydrolase"/>
    <property type="match status" value="2"/>
</dbReference>
<gene>
    <name evidence="12" type="ORF">FA13DRAFT_1730214</name>
</gene>
<accession>A0A4Y7TK47</accession>
<dbReference type="AlphaFoldDB" id="A0A4Y7TK47"/>
<dbReference type="OrthoDB" id="6369905at2759"/>
<keyword evidence="12" id="KW-0378">Hydrolase</keyword>
<dbReference type="GO" id="GO:0016787">
    <property type="term" value="F:hydrolase activity"/>
    <property type="evidence" value="ECO:0007669"/>
    <property type="project" value="UniProtKB-KW"/>
</dbReference>
<dbReference type="InterPro" id="IPR011765">
    <property type="entry name" value="Pept_M16_N"/>
</dbReference>
<proteinExistence type="inferred from homology"/>
<keyword evidence="8" id="KW-0472">Membrane</keyword>
<dbReference type="STRING" id="71717.A0A4Y7TK47"/>
<keyword evidence="3" id="KW-0679">Respiratory chain</keyword>
<evidence type="ECO:0000256" key="2">
    <source>
        <dbReference type="ARBA" id="ARBA00022448"/>
    </source>
</evidence>
<evidence type="ECO:0000256" key="5">
    <source>
        <dbReference type="ARBA" id="ARBA00022946"/>
    </source>
</evidence>
<dbReference type="EMBL" id="QPFP01000011">
    <property type="protein sequence ID" value="TEB33922.1"/>
    <property type="molecule type" value="Genomic_DNA"/>
</dbReference>
<evidence type="ECO:0000256" key="10">
    <source>
        <dbReference type="ARBA" id="ARBA00040751"/>
    </source>
</evidence>
<dbReference type="PANTHER" id="PTHR11851:SF209">
    <property type="entry name" value="CYTOCHROME B-C1 COMPLEX SUBUNIT 2, MITOCHONDRIAL"/>
    <property type="match status" value="1"/>
</dbReference>
<dbReference type="InterPro" id="IPR011249">
    <property type="entry name" value="Metalloenz_LuxS/M16"/>
</dbReference>
<dbReference type="GO" id="GO:0046872">
    <property type="term" value="F:metal ion binding"/>
    <property type="evidence" value="ECO:0007669"/>
    <property type="project" value="InterPro"/>
</dbReference>
<dbReference type="PANTHER" id="PTHR11851">
    <property type="entry name" value="METALLOPROTEASE"/>
    <property type="match status" value="1"/>
</dbReference>
<evidence type="ECO:0000256" key="3">
    <source>
        <dbReference type="ARBA" id="ARBA00022660"/>
    </source>
</evidence>
<evidence type="ECO:0000256" key="9">
    <source>
        <dbReference type="ARBA" id="ARBA00038146"/>
    </source>
</evidence>
<evidence type="ECO:0000313" key="13">
    <source>
        <dbReference type="Proteomes" id="UP000298030"/>
    </source>
</evidence>
<evidence type="ECO:0000256" key="7">
    <source>
        <dbReference type="ARBA" id="ARBA00023128"/>
    </source>
</evidence>
<dbReference type="Pfam" id="PF00675">
    <property type="entry name" value="Peptidase_M16"/>
    <property type="match status" value="1"/>
</dbReference>
<keyword evidence="2" id="KW-0813">Transport</keyword>
<keyword evidence="4" id="KW-0999">Mitochondrion inner membrane</keyword>
<evidence type="ECO:0000313" key="12">
    <source>
        <dbReference type="EMBL" id="TEB33922.1"/>
    </source>
</evidence>
<comment type="caution">
    <text evidence="12">The sequence shown here is derived from an EMBL/GenBank/DDBJ whole genome shotgun (WGS) entry which is preliminary data.</text>
</comment>
<evidence type="ECO:0000259" key="11">
    <source>
        <dbReference type="Pfam" id="PF00675"/>
    </source>
</evidence>